<organism evidence="3 4">
    <name type="scientific">Roseivivax lentus</name>
    <dbReference type="NCBI Taxonomy" id="633194"/>
    <lineage>
        <taxon>Bacteria</taxon>
        <taxon>Pseudomonadati</taxon>
        <taxon>Pseudomonadota</taxon>
        <taxon>Alphaproteobacteria</taxon>
        <taxon>Rhodobacterales</taxon>
        <taxon>Roseobacteraceae</taxon>
        <taxon>Roseivivax</taxon>
    </lineage>
</organism>
<evidence type="ECO:0000313" key="4">
    <source>
        <dbReference type="Proteomes" id="UP000186684"/>
    </source>
</evidence>
<dbReference type="Proteomes" id="UP000186684">
    <property type="component" value="Unassembled WGS sequence"/>
</dbReference>
<dbReference type="InterPro" id="IPR029058">
    <property type="entry name" value="AB_hydrolase_fold"/>
</dbReference>
<evidence type="ECO:0000256" key="1">
    <source>
        <dbReference type="SAM" id="SignalP"/>
    </source>
</evidence>
<feature type="chain" id="PRO_5013269789" evidence="1">
    <location>
        <begin position="22"/>
        <end position="328"/>
    </location>
</feature>
<dbReference type="EMBL" id="FTOQ01000002">
    <property type="protein sequence ID" value="SIS68184.1"/>
    <property type="molecule type" value="Genomic_DNA"/>
</dbReference>
<feature type="signal peptide" evidence="1">
    <location>
        <begin position="1"/>
        <end position="21"/>
    </location>
</feature>
<reference evidence="4" key="1">
    <citation type="submission" date="2017-01" db="EMBL/GenBank/DDBJ databases">
        <authorList>
            <person name="Varghese N."/>
            <person name="Submissions S."/>
        </authorList>
    </citation>
    <scope>NUCLEOTIDE SEQUENCE [LARGE SCALE GENOMIC DNA]</scope>
    <source>
        <strain evidence="4">DSM 29430</strain>
    </source>
</reference>
<dbReference type="Pfam" id="PF12146">
    <property type="entry name" value="Hydrolase_4"/>
    <property type="match status" value="1"/>
</dbReference>
<dbReference type="InterPro" id="IPR022742">
    <property type="entry name" value="Hydrolase_4"/>
</dbReference>
<feature type="domain" description="Serine aminopeptidase S33" evidence="2">
    <location>
        <begin position="74"/>
        <end position="274"/>
    </location>
</feature>
<keyword evidence="4" id="KW-1185">Reference proteome</keyword>
<dbReference type="GO" id="GO:0016787">
    <property type="term" value="F:hydrolase activity"/>
    <property type="evidence" value="ECO:0007669"/>
    <property type="project" value="UniProtKB-KW"/>
</dbReference>
<protein>
    <submittedName>
        <fullName evidence="3">Lysophospholipase, alpha-beta hydrolase superfamily</fullName>
    </submittedName>
</protein>
<proteinExistence type="predicted"/>
<keyword evidence="1" id="KW-0732">Signal</keyword>
<dbReference type="AlphaFoldDB" id="A0A1N7L2Y3"/>
<dbReference type="Gene3D" id="3.40.50.1820">
    <property type="entry name" value="alpha/beta hydrolase"/>
    <property type="match status" value="1"/>
</dbReference>
<dbReference type="STRING" id="633194.SAMN05421759_102327"/>
<evidence type="ECO:0000313" key="3">
    <source>
        <dbReference type="EMBL" id="SIS68184.1"/>
    </source>
</evidence>
<name>A0A1N7L2Y3_9RHOB</name>
<dbReference type="OrthoDB" id="5416147at2"/>
<gene>
    <name evidence="3" type="ORF">SAMN05421759_102327</name>
</gene>
<sequence length="328" mass="34739">MKWAASLLCGMAAVIAVPLWMAPDEPSDLSATFDASLLENGVDPYLDAREVDVANLRDAARKRVVWAGPPEARTEWAVVYLHGFSASSEEIRPVPDRVAAALGANLYFARLSGHGRDGAAMTEPRLPDWMADVAEALAIGRTIGERVLVMGTSTGGTLAVLAAHDPGLSEGVAGIALVSPNFRVNSPAATILTWPGVRYWGPYVAGETRRFTPQNDGHGTYWTTEYPTVALLPMAESVKAARALPHRDIALPALFIFADTDAVVDAGVTRQVAASWGGPVEIMRVDPAMTEPSAHLIAGDILSPAMTAPVAERIADWASGLPERPGAD</sequence>
<keyword evidence="3" id="KW-0378">Hydrolase</keyword>
<dbReference type="SUPFAM" id="SSF53474">
    <property type="entry name" value="alpha/beta-Hydrolases"/>
    <property type="match status" value="1"/>
</dbReference>
<evidence type="ECO:0000259" key="2">
    <source>
        <dbReference type="Pfam" id="PF12146"/>
    </source>
</evidence>
<accession>A0A1N7L2Y3</accession>